<accession>A0ABY2YZS9</accession>
<feature type="transmembrane region" description="Helical" evidence="1">
    <location>
        <begin position="12"/>
        <end position="31"/>
    </location>
</feature>
<comment type="caution">
    <text evidence="2">The sequence shown here is derived from an EMBL/GenBank/DDBJ whole genome shotgun (WGS) entry which is preliminary data.</text>
</comment>
<evidence type="ECO:0000256" key="1">
    <source>
        <dbReference type="SAM" id="Phobius"/>
    </source>
</evidence>
<keyword evidence="1" id="KW-0812">Transmembrane</keyword>
<sequence>MNQNRLSQQNWTMFAPAIMAGFFAIEIINFIKKDIICAMYNICYINDFKGANNDVKSFNK</sequence>
<evidence type="ECO:0000313" key="2">
    <source>
        <dbReference type="EMBL" id="TPR53272.1"/>
    </source>
</evidence>
<dbReference type="RefSeq" id="WP_140915040.1">
    <property type="nucleotide sequence ID" value="NZ_VHHP01000009.1"/>
</dbReference>
<proteinExistence type="predicted"/>
<keyword evidence="1" id="KW-0472">Membrane</keyword>
<organism evidence="2 3">
    <name type="scientific">Metamycoplasma neophronis</name>
    <dbReference type="NCBI Taxonomy" id="872983"/>
    <lineage>
        <taxon>Bacteria</taxon>
        <taxon>Bacillati</taxon>
        <taxon>Mycoplasmatota</taxon>
        <taxon>Mycoplasmoidales</taxon>
        <taxon>Metamycoplasmataceae</taxon>
        <taxon>Metamycoplasma</taxon>
    </lineage>
</organism>
<reference evidence="2" key="1">
    <citation type="submission" date="2019-06" db="EMBL/GenBank/DDBJ databases">
        <title>Mycoplasma neophronis type strain whole genome sequence.</title>
        <authorList>
            <person name="Spergser J."/>
        </authorList>
    </citation>
    <scope>NUCLEOTIDE SEQUENCE [LARGE SCALE GENOMIC DNA]</scope>
    <source>
        <strain evidence="2">DSM 24097</strain>
    </source>
</reference>
<gene>
    <name evidence="2" type="ORF">FJR74_02915</name>
</gene>
<evidence type="ECO:0000313" key="3">
    <source>
        <dbReference type="Proteomes" id="UP000316851"/>
    </source>
</evidence>
<dbReference type="Proteomes" id="UP000316851">
    <property type="component" value="Unassembled WGS sequence"/>
</dbReference>
<name>A0ABY2YZS9_9BACT</name>
<dbReference type="EMBL" id="VHHP01000009">
    <property type="protein sequence ID" value="TPR53272.1"/>
    <property type="molecule type" value="Genomic_DNA"/>
</dbReference>
<keyword evidence="3" id="KW-1185">Reference proteome</keyword>
<keyword evidence="1" id="KW-1133">Transmembrane helix</keyword>
<protein>
    <submittedName>
        <fullName evidence="2">Uncharacterized protein</fullName>
    </submittedName>
</protein>